<sequence>MEALLCQVCALPADWTGDGVLWMLGESLDDTDGSGSDIDELVTAQPPLCPPCAVKSAQACPHLRRRCTVLRARSFDLAGVRGVLYRPGHPSPVAWDASGVGFGDPRIRWIRAGQSLMRLRGITVVRLGALRETPLGALSAPVV</sequence>
<reference evidence="2" key="1">
    <citation type="journal article" date="2019" name="Int. J. Syst. Evol. Microbiol.">
        <title>The Global Catalogue of Microorganisms (GCM) 10K type strain sequencing project: providing services to taxonomists for standard genome sequencing and annotation.</title>
        <authorList>
            <consortium name="The Broad Institute Genomics Platform"/>
            <consortium name="The Broad Institute Genome Sequencing Center for Infectious Disease"/>
            <person name="Wu L."/>
            <person name="Ma J."/>
        </authorList>
    </citation>
    <scope>NUCLEOTIDE SEQUENCE [LARGE SCALE GENOMIC DNA]</scope>
    <source>
        <strain evidence="2">CGMCC 4.7275</strain>
    </source>
</reference>
<keyword evidence="2" id="KW-1185">Reference proteome</keyword>
<proteinExistence type="predicted"/>
<dbReference type="RefSeq" id="WP_229700903.1">
    <property type="nucleotide sequence ID" value="NZ_BMMV01000009.1"/>
</dbReference>
<organism evidence="1 2">
    <name type="scientific">Streptomyces camponoticapitis</name>
    <dbReference type="NCBI Taxonomy" id="1616125"/>
    <lineage>
        <taxon>Bacteria</taxon>
        <taxon>Bacillati</taxon>
        <taxon>Actinomycetota</taxon>
        <taxon>Actinomycetes</taxon>
        <taxon>Kitasatosporales</taxon>
        <taxon>Streptomycetaceae</taxon>
        <taxon>Streptomyces</taxon>
    </lineage>
</organism>
<accession>A0ABQ2E7K3</accession>
<gene>
    <name evidence="1" type="ORF">GCM10011583_33600</name>
</gene>
<evidence type="ECO:0000313" key="1">
    <source>
        <dbReference type="EMBL" id="GGJ99414.1"/>
    </source>
</evidence>
<name>A0ABQ2E7K3_9ACTN</name>
<evidence type="ECO:0000313" key="2">
    <source>
        <dbReference type="Proteomes" id="UP000660265"/>
    </source>
</evidence>
<dbReference type="Proteomes" id="UP000660265">
    <property type="component" value="Unassembled WGS sequence"/>
</dbReference>
<dbReference type="EMBL" id="BMMV01000009">
    <property type="protein sequence ID" value="GGJ99414.1"/>
    <property type="molecule type" value="Genomic_DNA"/>
</dbReference>
<protein>
    <submittedName>
        <fullName evidence="1">Uncharacterized protein</fullName>
    </submittedName>
</protein>
<comment type="caution">
    <text evidence="1">The sequence shown here is derived from an EMBL/GenBank/DDBJ whole genome shotgun (WGS) entry which is preliminary data.</text>
</comment>